<feature type="domain" description="HTH iclR-type" evidence="4">
    <location>
        <begin position="25"/>
        <end position="87"/>
    </location>
</feature>
<dbReference type="GO" id="GO:0003700">
    <property type="term" value="F:DNA-binding transcription factor activity"/>
    <property type="evidence" value="ECO:0007669"/>
    <property type="project" value="TreeGrafter"/>
</dbReference>
<dbReference type="Pfam" id="PF09339">
    <property type="entry name" value="HTH_IclR"/>
    <property type="match status" value="1"/>
</dbReference>
<dbReference type="InterPro" id="IPR029016">
    <property type="entry name" value="GAF-like_dom_sf"/>
</dbReference>
<comment type="caution">
    <text evidence="6">The sequence shown here is derived from an EMBL/GenBank/DDBJ whole genome shotgun (WGS) entry which is preliminary data.</text>
</comment>
<proteinExistence type="predicted"/>
<dbReference type="InterPro" id="IPR036388">
    <property type="entry name" value="WH-like_DNA-bd_sf"/>
</dbReference>
<dbReference type="Gene3D" id="1.10.10.10">
    <property type="entry name" value="Winged helix-like DNA-binding domain superfamily/Winged helix DNA-binding domain"/>
    <property type="match status" value="1"/>
</dbReference>
<evidence type="ECO:0000313" key="6">
    <source>
        <dbReference type="EMBL" id="KYO54703.1"/>
    </source>
</evidence>
<dbReference type="GeneID" id="97241471"/>
<sequence>MRKRAEIEPIAELDPEEAARDRNFVTALARGLEVLRAFRVGNQPMGNQELAEITGLPKPTVSRLTYTLTRLGYLSYNERIGKYRLGSAVLTLGYSMLAGLTVRDIARPLLQEIADYSGVSAALGDRDRLNVLYVECCRADTAVTLRLDVGSRIPIATSAIGRAFLAGLPEQERGFLMEHIQRRSGAEWPKIKEGIVQALDEVNARGFCTSIGEWTTGVNAVGVPLRRPSGGLMAINCGGPSFIVHRERIEKDIGPRLVRIAQQIEASLVRR</sequence>
<dbReference type="SUPFAM" id="SSF46785">
    <property type="entry name" value="Winged helix' DNA-binding domain"/>
    <property type="match status" value="1"/>
</dbReference>
<evidence type="ECO:0000256" key="3">
    <source>
        <dbReference type="ARBA" id="ARBA00023163"/>
    </source>
</evidence>
<evidence type="ECO:0000259" key="5">
    <source>
        <dbReference type="PROSITE" id="PS51078"/>
    </source>
</evidence>
<dbReference type="PROSITE" id="PS51077">
    <property type="entry name" value="HTH_ICLR"/>
    <property type="match status" value="1"/>
</dbReference>
<dbReference type="GO" id="GO:0003677">
    <property type="term" value="F:DNA binding"/>
    <property type="evidence" value="ECO:0007669"/>
    <property type="project" value="UniProtKB-KW"/>
</dbReference>
<dbReference type="PROSITE" id="PS51078">
    <property type="entry name" value="ICLR_ED"/>
    <property type="match status" value="1"/>
</dbReference>
<dbReference type="Pfam" id="PF01614">
    <property type="entry name" value="IclR_C"/>
    <property type="match status" value="1"/>
</dbReference>
<protein>
    <submittedName>
        <fullName evidence="6">IclR family transcriptional regulator</fullName>
    </submittedName>
</protein>
<dbReference type="Gene3D" id="3.30.450.40">
    <property type="match status" value="1"/>
</dbReference>
<dbReference type="RefSeq" id="WP_062762798.1">
    <property type="nucleotide sequence ID" value="NZ_CP121027.1"/>
</dbReference>
<evidence type="ECO:0000256" key="2">
    <source>
        <dbReference type="ARBA" id="ARBA00023125"/>
    </source>
</evidence>
<keyword evidence="2" id="KW-0238">DNA-binding</keyword>
<dbReference type="OrthoDB" id="9807558at2"/>
<reference evidence="6 7" key="1">
    <citation type="submission" date="2015-12" db="EMBL/GenBank/DDBJ databases">
        <title>Genome sequence of Tistrella mobilis MCCC 1A02139.</title>
        <authorList>
            <person name="Lu L."/>
            <person name="Lai Q."/>
            <person name="Shao Z."/>
            <person name="Qian P."/>
        </authorList>
    </citation>
    <scope>NUCLEOTIDE SEQUENCE [LARGE SCALE GENOMIC DNA]</scope>
    <source>
        <strain evidence="6 7">MCCC 1A02139</strain>
    </source>
</reference>
<dbReference type="PANTHER" id="PTHR30136">
    <property type="entry name" value="HELIX-TURN-HELIX TRANSCRIPTIONAL REGULATOR, ICLR FAMILY"/>
    <property type="match status" value="1"/>
</dbReference>
<gene>
    <name evidence="6" type="ORF">AUP44_24680</name>
</gene>
<dbReference type="AlphaFoldDB" id="A0A162LEY6"/>
<dbReference type="SMART" id="SM00346">
    <property type="entry name" value="HTH_ICLR"/>
    <property type="match status" value="1"/>
</dbReference>
<dbReference type="SUPFAM" id="SSF55781">
    <property type="entry name" value="GAF domain-like"/>
    <property type="match status" value="1"/>
</dbReference>
<dbReference type="InterPro" id="IPR005471">
    <property type="entry name" value="Tscrpt_reg_IclR_N"/>
</dbReference>
<dbReference type="EMBL" id="LPZR01000081">
    <property type="protein sequence ID" value="KYO54703.1"/>
    <property type="molecule type" value="Genomic_DNA"/>
</dbReference>
<dbReference type="Proteomes" id="UP000075787">
    <property type="component" value="Unassembled WGS sequence"/>
</dbReference>
<dbReference type="GO" id="GO:0045892">
    <property type="term" value="P:negative regulation of DNA-templated transcription"/>
    <property type="evidence" value="ECO:0007669"/>
    <property type="project" value="TreeGrafter"/>
</dbReference>
<organism evidence="6 7">
    <name type="scientific">Tistrella mobilis</name>
    <dbReference type="NCBI Taxonomy" id="171437"/>
    <lineage>
        <taxon>Bacteria</taxon>
        <taxon>Pseudomonadati</taxon>
        <taxon>Pseudomonadota</taxon>
        <taxon>Alphaproteobacteria</taxon>
        <taxon>Geminicoccales</taxon>
        <taxon>Geminicoccaceae</taxon>
        <taxon>Tistrella</taxon>
    </lineage>
</organism>
<dbReference type="InterPro" id="IPR050707">
    <property type="entry name" value="HTH_MetabolicPath_Reg"/>
</dbReference>
<evidence type="ECO:0000259" key="4">
    <source>
        <dbReference type="PROSITE" id="PS51077"/>
    </source>
</evidence>
<evidence type="ECO:0000313" key="7">
    <source>
        <dbReference type="Proteomes" id="UP000075787"/>
    </source>
</evidence>
<feature type="domain" description="IclR-ED" evidence="5">
    <location>
        <begin position="88"/>
        <end position="270"/>
    </location>
</feature>
<keyword evidence="3" id="KW-0804">Transcription</keyword>
<dbReference type="InterPro" id="IPR036390">
    <property type="entry name" value="WH_DNA-bd_sf"/>
</dbReference>
<evidence type="ECO:0000256" key="1">
    <source>
        <dbReference type="ARBA" id="ARBA00023015"/>
    </source>
</evidence>
<name>A0A162LEY6_9PROT</name>
<dbReference type="PANTHER" id="PTHR30136:SF33">
    <property type="entry name" value="TRANSCRIPTIONAL REGULATORY PROTEIN"/>
    <property type="match status" value="1"/>
</dbReference>
<accession>A0A162LEY6</accession>
<keyword evidence="1" id="KW-0805">Transcription regulation</keyword>
<dbReference type="InterPro" id="IPR014757">
    <property type="entry name" value="Tscrpt_reg_IclR_C"/>
</dbReference>